<dbReference type="EMBL" id="JAUMVS010000044">
    <property type="protein sequence ID" value="MDO4841754.1"/>
    <property type="molecule type" value="Genomic_DNA"/>
</dbReference>
<gene>
    <name evidence="3 4" type="primary">ispD</name>
    <name evidence="4" type="ORF">Q3982_03650</name>
</gene>
<comment type="pathway">
    <text evidence="3">Isoprenoid biosynthesis; isopentenyl diphosphate biosynthesis via DXP pathway; isopentenyl diphosphate from 1-deoxy-D-xylulose 5-phosphate: step 2/6.</text>
</comment>
<dbReference type="Gene3D" id="3.90.550.10">
    <property type="entry name" value="Spore Coat Polysaccharide Biosynthesis Protein SpsA, Chain A"/>
    <property type="match status" value="1"/>
</dbReference>
<feature type="site" description="Transition state stabilizer" evidence="3">
    <location>
        <position position="19"/>
    </location>
</feature>
<dbReference type="InterPro" id="IPR050088">
    <property type="entry name" value="IspD/TarI_cytidylyltransf_bact"/>
</dbReference>
<sequence length="248" mass="26807">MGTKALASAIILAGGSGTRFKHPGGKQTVIIGDKPMLTWSLKAFDDSQNIAEMIVVCPKDKQDEYVSVAIEPFQFKTPIKLAEAGTIRQESAFHGLEATADDLPIVAIHDGARPHITTETIDHAINELKGNYEIDGAIVGFPCIDTIKVLENGLIAGTPDRSALWTAHTPQVFRKAIYKEAHIAALADGFVGTDDSSLVERLGGRIAAINGTRNNIKLTIPEDYELLISSLRTMLKSSITIEQEEVSE</sequence>
<reference evidence="4" key="1">
    <citation type="submission" date="2023-07" db="EMBL/GenBank/DDBJ databases">
        <title>Between Cages and Wild: Unraveling the Impact of Captivity on Animal Microbiomes and Antimicrobial Resistance.</title>
        <authorList>
            <person name="Schmartz G.P."/>
            <person name="Rehner J."/>
            <person name="Schuff M.J."/>
            <person name="Becker S.L."/>
            <person name="Kravczyk M."/>
            <person name="Gurevich A."/>
            <person name="Francke R."/>
            <person name="Mueller R."/>
            <person name="Keller V."/>
            <person name="Keller A."/>
        </authorList>
    </citation>
    <scope>NUCLEOTIDE SEQUENCE</scope>
    <source>
        <strain evidence="4">S12M_St_49</strain>
    </source>
</reference>
<keyword evidence="1 3" id="KW-0808">Transferase</keyword>
<dbReference type="Proteomes" id="UP001168575">
    <property type="component" value="Unassembled WGS sequence"/>
</dbReference>
<dbReference type="EC" id="2.7.7.60" evidence="3"/>
<dbReference type="GO" id="GO:0019288">
    <property type="term" value="P:isopentenyl diphosphate biosynthetic process, methylerythritol 4-phosphate pathway"/>
    <property type="evidence" value="ECO:0007669"/>
    <property type="project" value="UniProtKB-UniRule"/>
</dbReference>
<evidence type="ECO:0000313" key="4">
    <source>
        <dbReference type="EMBL" id="MDO4841754.1"/>
    </source>
</evidence>
<keyword evidence="2 3" id="KW-0548">Nucleotidyltransferase</keyword>
<comment type="catalytic activity">
    <reaction evidence="3">
        <text>2-C-methyl-D-erythritol 4-phosphate + CTP + H(+) = 4-CDP-2-C-methyl-D-erythritol + diphosphate</text>
        <dbReference type="Rhea" id="RHEA:13429"/>
        <dbReference type="ChEBI" id="CHEBI:15378"/>
        <dbReference type="ChEBI" id="CHEBI:33019"/>
        <dbReference type="ChEBI" id="CHEBI:37563"/>
        <dbReference type="ChEBI" id="CHEBI:57823"/>
        <dbReference type="ChEBI" id="CHEBI:58262"/>
        <dbReference type="EC" id="2.7.7.60"/>
    </reaction>
</comment>
<comment type="caution">
    <text evidence="4">The sequence shown here is derived from an EMBL/GenBank/DDBJ whole genome shotgun (WGS) entry which is preliminary data.</text>
</comment>
<evidence type="ECO:0000256" key="3">
    <source>
        <dbReference type="HAMAP-Rule" id="MF_00108"/>
    </source>
</evidence>
<accession>A0AA43UB67</accession>
<dbReference type="NCBIfam" id="TIGR00453">
    <property type="entry name" value="ispD"/>
    <property type="match status" value="1"/>
</dbReference>
<dbReference type="InterPro" id="IPR001228">
    <property type="entry name" value="IspD"/>
</dbReference>
<keyword evidence="3" id="KW-0414">Isoprene biosynthesis</keyword>
<dbReference type="Pfam" id="PF01128">
    <property type="entry name" value="IspD"/>
    <property type="match status" value="1"/>
</dbReference>
<dbReference type="PANTHER" id="PTHR32125">
    <property type="entry name" value="2-C-METHYL-D-ERYTHRITOL 4-PHOSPHATE CYTIDYLYLTRANSFERASE, CHLOROPLASTIC"/>
    <property type="match status" value="1"/>
</dbReference>
<evidence type="ECO:0000256" key="2">
    <source>
        <dbReference type="ARBA" id="ARBA00022695"/>
    </source>
</evidence>
<keyword evidence="5" id="KW-1185">Reference proteome</keyword>
<dbReference type="PANTHER" id="PTHR32125:SF4">
    <property type="entry name" value="2-C-METHYL-D-ERYTHRITOL 4-PHOSPHATE CYTIDYLYLTRANSFERASE, CHLOROPLASTIC"/>
    <property type="match status" value="1"/>
</dbReference>
<dbReference type="InterPro" id="IPR029044">
    <property type="entry name" value="Nucleotide-diphossugar_trans"/>
</dbReference>
<dbReference type="HAMAP" id="MF_00108">
    <property type="entry name" value="IspD"/>
    <property type="match status" value="1"/>
</dbReference>
<protein>
    <recommendedName>
        <fullName evidence="3">2-C-methyl-D-erythritol 4-phosphate cytidylyltransferase</fullName>
        <ecNumber evidence="3">2.7.7.60</ecNumber>
    </recommendedName>
    <alternativeName>
        <fullName evidence="3">4-diphosphocytidyl-2C-methyl-D-erythritol synthase</fullName>
    </alternativeName>
    <alternativeName>
        <fullName evidence="3">MEP cytidylyltransferase</fullName>
        <shortName evidence="3">MCT</shortName>
    </alternativeName>
</protein>
<dbReference type="GO" id="GO:0050518">
    <property type="term" value="F:2-C-methyl-D-erythritol 4-phosphate cytidylyltransferase activity"/>
    <property type="evidence" value="ECO:0007669"/>
    <property type="project" value="UniProtKB-UniRule"/>
</dbReference>
<evidence type="ECO:0000313" key="5">
    <source>
        <dbReference type="Proteomes" id="UP001168575"/>
    </source>
</evidence>
<comment type="similarity">
    <text evidence="3">Belongs to the IspD/TarI cytidylyltransferase family. IspD subfamily.</text>
</comment>
<feature type="site" description="Positions MEP for the nucleophilic attack" evidence="3">
    <location>
        <position position="217"/>
    </location>
</feature>
<dbReference type="CDD" id="cd02516">
    <property type="entry name" value="CDP-ME_synthetase"/>
    <property type="match status" value="1"/>
</dbReference>
<evidence type="ECO:0000256" key="1">
    <source>
        <dbReference type="ARBA" id="ARBA00022679"/>
    </source>
</evidence>
<organism evidence="4 5">
    <name type="scientific">Phoenicibacter congonensis</name>
    <dbReference type="NCBI Taxonomy" id="1944646"/>
    <lineage>
        <taxon>Bacteria</taxon>
        <taxon>Bacillati</taxon>
        <taxon>Actinomycetota</taxon>
        <taxon>Coriobacteriia</taxon>
        <taxon>Eggerthellales</taxon>
        <taxon>Eggerthellaceae</taxon>
        <taxon>Phoenicibacter</taxon>
    </lineage>
</organism>
<dbReference type="InterPro" id="IPR034683">
    <property type="entry name" value="IspD/TarI"/>
</dbReference>
<comment type="function">
    <text evidence="3">Catalyzes the formation of 4-diphosphocytidyl-2-C-methyl-D-erythritol from CTP and 2-C-methyl-D-erythritol 4-phosphate (MEP).</text>
</comment>
<name>A0AA43UB67_9ACTN</name>
<feature type="site" description="Positions MEP for the nucleophilic attack" evidence="3">
    <location>
        <position position="161"/>
    </location>
</feature>
<feature type="site" description="Transition state stabilizer" evidence="3">
    <location>
        <position position="26"/>
    </location>
</feature>
<proteinExistence type="inferred from homology"/>
<dbReference type="AlphaFoldDB" id="A0AA43UB67"/>
<dbReference type="SUPFAM" id="SSF53448">
    <property type="entry name" value="Nucleotide-diphospho-sugar transferases"/>
    <property type="match status" value="1"/>
</dbReference>
<dbReference type="FunFam" id="3.90.550.10:FF:000003">
    <property type="entry name" value="2-C-methyl-D-erythritol 4-phosphate cytidylyltransferase"/>
    <property type="match status" value="1"/>
</dbReference>